<dbReference type="EMBL" id="JAVKGT010000044">
    <property type="protein sequence ID" value="MDR5712938.1"/>
    <property type="molecule type" value="Genomic_DNA"/>
</dbReference>
<reference evidence="2" key="1">
    <citation type="submission" date="2023-07" db="EMBL/GenBank/DDBJ databases">
        <title>Description of three actinobacteria isolated from air of manufacturing shop in a pharmaceutical factory.</title>
        <authorList>
            <person name="Zhang D.-F."/>
        </authorList>
    </citation>
    <scope>NUCLEOTIDE SEQUENCE [LARGE SCALE GENOMIC DNA]</scope>
    <source>
        <strain evidence="2">CCTCC AB 207010</strain>
    </source>
</reference>
<evidence type="ECO:0000313" key="1">
    <source>
        <dbReference type="EMBL" id="MDR5712938.1"/>
    </source>
</evidence>
<sequence>MTATTTLCASGDTPEVQLMEVARIYNTTATMGYPAIDEVTRRLGISRRTAQRRIHDAHERGLIPTLQQRKPSRNVLAIAEALDVTPVELAEAVQKIAGGTLRITSQSLTGRSVTP</sequence>
<gene>
    <name evidence="1" type="ORF">RH857_12490</name>
</gene>
<comment type="caution">
    <text evidence="1">The sequence shown here is derived from an EMBL/GenBank/DDBJ whole genome shotgun (WGS) entry which is preliminary data.</text>
</comment>
<proteinExistence type="predicted"/>
<name>A0ABU1FXQ6_9MICC</name>
<dbReference type="Proteomes" id="UP001260872">
    <property type="component" value="Unassembled WGS sequence"/>
</dbReference>
<keyword evidence="2" id="KW-1185">Reference proteome</keyword>
<dbReference type="RefSeq" id="WP_310538306.1">
    <property type="nucleotide sequence ID" value="NZ_BAAAOC010000012.1"/>
</dbReference>
<protein>
    <submittedName>
        <fullName evidence="1">Uncharacterized protein</fullName>
    </submittedName>
</protein>
<evidence type="ECO:0000313" key="2">
    <source>
        <dbReference type="Proteomes" id="UP001260872"/>
    </source>
</evidence>
<organism evidence="1 2">
    <name type="scientific">Nesterenkonia flava</name>
    <dbReference type="NCBI Taxonomy" id="469799"/>
    <lineage>
        <taxon>Bacteria</taxon>
        <taxon>Bacillati</taxon>
        <taxon>Actinomycetota</taxon>
        <taxon>Actinomycetes</taxon>
        <taxon>Micrococcales</taxon>
        <taxon>Micrococcaceae</taxon>
        <taxon>Nesterenkonia</taxon>
    </lineage>
</organism>
<accession>A0ABU1FXQ6</accession>